<evidence type="ECO:0000256" key="2">
    <source>
        <dbReference type="ARBA" id="ARBA00022598"/>
    </source>
</evidence>
<dbReference type="InterPro" id="IPR036565">
    <property type="entry name" value="Mur-like_cat_sf"/>
</dbReference>
<dbReference type="EMBL" id="PFHR01000206">
    <property type="protein sequence ID" value="PIW96651.1"/>
    <property type="molecule type" value="Genomic_DNA"/>
</dbReference>
<accession>A0A2M7IMX7</accession>
<dbReference type="PANTHER" id="PTHR43692">
    <property type="entry name" value="UDP-N-ACETYLMURAMOYLALANINE--D-GLUTAMATE LIGASE"/>
    <property type="match status" value="1"/>
</dbReference>
<dbReference type="Pfam" id="PF02875">
    <property type="entry name" value="Mur_ligase_C"/>
    <property type="match status" value="1"/>
</dbReference>
<sequence>ILADVSVLPEDMLLSMPGEHNRLNAALAYEALKATGLTDEEIFEGLATFPGVEGRLQLVTTVNNVRIYNDNNATTPQATTVALEALDMGNKNIILIAGGADKGINVSELAYAIMKHCKNVFLIPGSGTDNLLGYIDRGDIGVSVIENLKTAFADATRLATAGDIILFSPAFASFSQYKNEYERNDEFMSLVENLSEVEDTGL</sequence>
<feature type="non-terminal residue" evidence="6">
    <location>
        <position position="1"/>
    </location>
</feature>
<dbReference type="Gene3D" id="3.40.1190.10">
    <property type="entry name" value="Mur-like, catalytic domain"/>
    <property type="match status" value="1"/>
</dbReference>
<name>A0A2M7IMX7_9BACT</name>
<dbReference type="AlphaFoldDB" id="A0A2M7IMX7"/>
<comment type="caution">
    <text evidence="6">The sequence shown here is derived from an EMBL/GenBank/DDBJ whole genome shotgun (WGS) entry which is preliminary data.</text>
</comment>
<dbReference type="GO" id="GO:0005524">
    <property type="term" value="F:ATP binding"/>
    <property type="evidence" value="ECO:0007669"/>
    <property type="project" value="UniProtKB-KW"/>
</dbReference>
<dbReference type="InterPro" id="IPR004101">
    <property type="entry name" value="Mur_ligase_C"/>
</dbReference>
<dbReference type="SUPFAM" id="SSF53623">
    <property type="entry name" value="MurD-like peptide ligases, catalytic domain"/>
    <property type="match status" value="1"/>
</dbReference>
<dbReference type="InterPro" id="IPR005762">
    <property type="entry name" value="MurD"/>
</dbReference>
<proteinExistence type="predicted"/>
<gene>
    <name evidence="6" type="ORF">COZ82_03900</name>
</gene>
<dbReference type="GO" id="GO:0051301">
    <property type="term" value="P:cell division"/>
    <property type="evidence" value="ECO:0007669"/>
    <property type="project" value="InterPro"/>
</dbReference>
<keyword evidence="4" id="KW-0067">ATP-binding</keyword>
<dbReference type="PANTHER" id="PTHR43692:SF1">
    <property type="entry name" value="UDP-N-ACETYLMURAMOYLALANINE--D-GLUTAMATE LIGASE"/>
    <property type="match status" value="1"/>
</dbReference>
<dbReference type="Proteomes" id="UP000230837">
    <property type="component" value="Unassembled WGS sequence"/>
</dbReference>
<dbReference type="SUPFAM" id="SSF53244">
    <property type="entry name" value="MurD-like peptide ligases, peptide-binding domain"/>
    <property type="match status" value="1"/>
</dbReference>
<reference evidence="7" key="1">
    <citation type="submission" date="2017-09" db="EMBL/GenBank/DDBJ databases">
        <title>Depth-based differentiation of microbial function through sediment-hosted aquifers and enrichment of novel symbionts in the deep terrestrial subsurface.</title>
        <authorList>
            <person name="Probst A.J."/>
            <person name="Ladd B."/>
            <person name="Jarett J.K."/>
            <person name="Geller-Mcgrath D.E."/>
            <person name="Sieber C.M.K."/>
            <person name="Emerson J.B."/>
            <person name="Anantharaman K."/>
            <person name="Thomas B.C."/>
            <person name="Malmstrom R."/>
            <person name="Stieglmeier M."/>
            <person name="Klingl A."/>
            <person name="Woyke T."/>
            <person name="Ryan C.M."/>
            <person name="Banfield J.F."/>
        </authorList>
    </citation>
    <scope>NUCLEOTIDE SEQUENCE [LARGE SCALE GENOMIC DNA]</scope>
</reference>
<dbReference type="GO" id="GO:0008360">
    <property type="term" value="P:regulation of cell shape"/>
    <property type="evidence" value="ECO:0007669"/>
    <property type="project" value="InterPro"/>
</dbReference>
<feature type="domain" description="Mur ligase C-terminal" evidence="5">
    <location>
        <begin position="54"/>
        <end position="170"/>
    </location>
</feature>
<evidence type="ECO:0000256" key="3">
    <source>
        <dbReference type="ARBA" id="ARBA00022741"/>
    </source>
</evidence>
<dbReference type="InterPro" id="IPR036615">
    <property type="entry name" value="Mur_ligase_C_dom_sf"/>
</dbReference>
<dbReference type="GO" id="GO:0005737">
    <property type="term" value="C:cytoplasm"/>
    <property type="evidence" value="ECO:0007669"/>
    <property type="project" value="InterPro"/>
</dbReference>
<evidence type="ECO:0000259" key="5">
    <source>
        <dbReference type="Pfam" id="PF02875"/>
    </source>
</evidence>
<evidence type="ECO:0000256" key="1">
    <source>
        <dbReference type="ARBA" id="ARBA00022490"/>
    </source>
</evidence>
<keyword evidence="2" id="KW-0436">Ligase</keyword>
<protein>
    <recommendedName>
        <fullName evidence="5">Mur ligase C-terminal domain-containing protein</fullName>
    </recommendedName>
</protein>
<evidence type="ECO:0000313" key="6">
    <source>
        <dbReference type="EMBL" id="PIW96651.1"/>
    </source>
</evidence>
<evidence type="ECO:0000256" key="4">
    <source>
        <dbReference type="ARBA" id="ARBA00022840"/>
    </source>
</evidence>
<organism evidence="6 7">
    <name type="scientific">Candidatus Kaiserbacteria bacterium CG_4_8_14_3_um_filter_38_9</name>
    <dbReference type="NCBI Taxonomy" id="1974599"/>
    <lineage>
        <taxon>Bacteria</taxon>
        <taxon>Candidatus Kaiseribacteriota</taxon>
    </lineage>
</organism>
<dbReference type="Gene3D" id="3.90.190.20">
    <property type="entry name" value="Mur ligase, C-terminal domain"/>
    <property type="match status" value="1"/>
</dbReference>
<dbReference type="GO" id="GO:0008764">
    <property type="term" value="F:UDP-N-acetylmuramoylalanine-D-glutamate ligase activity"/>
    <property type="evidence" value="ECO:0007669"/>
    <property type="project" value="InterPro"/>
</dbReference>
<keyword evidence="1" id="KW-0963">Cytoplasm</keyword>
<evidence type="ECO:0000313" key="7">
    <source>
        <dbReference type="Proteomes" id="UP000230837"/>
    </source>
</evidence>
<keyword evidence="3" id="KW-0547">Nucleotide-binding</keyword>